<evidence type="ECO:0000313" key="2">
    <source>
        <dbReference type="Proteomes" id="UP001060085"/>
    </source>
</evidence>
<name>A0ACC0AKJ7_CATRO</name>
<comment type="caution">
    <text evidence="1">The sequence shown here is derived from an EMBL/GenBank/DDBJ whole genome shotgun (WGS) entry which is preliminary data.</text>
</comment>
<protein>
    <submittedName>
        <fullName evidence="1">Uncharacterized protein</fullName>
    </submittedName>
</protein>
<evidence type="ECO:0000313" key="1">
    <source>
        <dbReference type="EMBL" id="KAI5659963.1"/>
    </source>
</evidence>
<gene>
    <name evidence="1" type="ORF">M9H77_28756</name>
</gene>
<accession>A0ACC0AKJ7</accession>
<proteinExistence type="predicted"/>
<keyword evidence="2" id="KW-1185">Reference proteome</keyword>
<dbReference type="Proteomes" id="UP001060085">
    <property type="component" value="Linkage Group LG06"/>
</dbReference>
<organism evidence="1 2">
    <name type="scientific">Catharanthus roseus</name>
    <name type="common">Madagascar periwinkle</name>
    <name type="synonym">Vinca rosea</name>
    <dbReference type="NCBI Taxonomy" id="4058"/>
    <lineage>
        <taxon>Eukaryota</taxon>
        <taxon>Viridiplantae</taxon>
        <taxon>Streptophyta</taxon>
        <taxon>Embryophyta</taxon>
        <taxon>Tracheophyta</taxon>
        <taxon>Spermatophyta</taxon>
        <taxon>Magnoliopsida</taxon>
        <taxon>eudicotyledons</taxon>
        <taxon>Gunneridae</taxon>
        <taxon>Pentapetalae</taxon>
        <taxon>asterids</taxon>
        <taxon>lamiids</taxon>
        <taxon>Gentianales</taxon>
        <taxon>Apocynaceae</taxon>
        <taxon>Rauvolfioideae</taxon>
        <taxon>Vinceae</taxon>
        <taxon>Catharanthinae</taxon>
        <taxon>Catharanthus</taxon>
    </lineage>
</organism>
<sequence length="436" mass="49775">MTEANHSDLLNQLEHILDSDPLIDEVGFIHPSQFDALLEEADSPSSDKTLGSKESKANPTDSVFWSRDHKLGISTSVLLPLYGAAKHAFMEALQQYKMHNDSGEESNFLKDENASISASLSRSIVEGEVMKHSRALLLLSCDLGTAWNSRKLVLSKKQQFQLFVDELLLSSLVLSYAPKSESAWAHRRWAIRMIAGRCSNLEEIVERESELVEKIAEKSKMNYRAWNHRSWLVSYMSAEQVLKELNKSRDWAGLNVADNSCFQYRARLLLRLLNSGSLKQHDDVCTGAAVHELWKKELDWLETLIRRYVGREALWLHRRVLSLCWIKLLHGNSSSSCPRTKTDLEIYMDKELSLCSSCSVIPDNHFEDFQTQATLSARYIMWLIMQLPAPFGIEYQKKIEANGLKKVLNNLSPERNFLWDTLTANILPISSDFHTS</sequence>
<reference evidence="2" key="1">
    <citation type="journal article" date="2023" name="Nat. Plants">
        <title>Single-cell RNA sequencing provides a high-resolution roadmap for understanding the multicellular compartmentation of specialized metabolism.</title>
        <authorList>
            <person name="Sun S."/>
            <person name="Shen X."/>
            <person name="Li Y."/>
            <person name="Li Y."/>
            <person name="Wang S."/>
            <person name="Li R."/>
            <person name="Zhang H."/>
            <person name="Shen G."/>
            <person name="Guo B."/>
            <person name="Wei J."/>
            <person name="Xu J."/>
            <person name="St-Pierre B."/>
            <person name="Chen S."/>
            <person name="Sun C."/>
        </authorList>
    </citation>
    <scope>NUCLEOTIDE SEQUENCE [LARGE SCALE GENOMIC DNA]</scope>
</reference>
<dbReference type="EMBL" id="CM044706">
    <property type="protein sequence ID" value="KAI5659963.1"/>
    <property type="molecule type" value="Genomic_DNA"/>
</dbReference>